<keyword evidence="1" id="KW-0472">Membrane</keyword>
<evidence type="ECO:0000313" key="2">
    <source>
        <dbReference type="EMBL" id="KAL3526978.1"/>
    </source>
</evidence>
<reference evidence="2 3" key="1">
    <citation type="submission" date="2024-11" db="EMBL/GenBank/DDBJ databases">
        <title>A near-complete genome assembly of Cinchona calisaya.</title>
        <authorList>
            <person name="Lian D.C."/>
            <person name="Zhao X.W."/>
            <person name="Wei L."/>
        </authorList>
    </citation>
    <scope>NUCLEOTIDE SEQUENCE [LARGE SCALE GENOMIC DNA]</scope>
    <source>
        <tissue evidence="2">Nenye</tissue>
    </source>
</reference>
<sequence length="141" mass="16182">MVRTMPKIPFHKIAFLPPPITFFVMVIAILSILFLVTFLCGSHEKATKSQKRRGEKTVQLGEKKKAVARLQSNISSKALLLAKMISWRKVQDEEEEEENDYDDEEEAIWRKTIIKGEKCRPLNFSGKILYDSKGNLIPDSD</sequence>
<keyword evidence="3" id="KW-1185">Reference proteome</keyword>
<accession>A0ABD3A609</accession>
<dbReference type="Proteomes" id="UP001630127">
    <property type="component" value="Unassembled WGS sequence"/>
</dbReference>
<dbReference type="EMBL" id="JBJUIK010000005">
    <property type="protein sequence ID" value="KAL3526978.1"/>
    <property type="molecule type" value="Genomic_DNA"/>
</dbReference>
<dbReference type="PANTHER" id="PTHR33237:SF31">
    <property type="entry name" value="F2P16.13 PROTEIN"/>
    <property type="match status" value="1"/>
</dbReference>
<proteinExistence type="predicted"/>
<evidence type="ECO:0000313" key="3">
    <source>
        <dbReference type="Proteomes" id="UP001630127"/>
    </source>
</evidence>
<gene>
    <name evidence="2" type="ORF">ACH5RR_011634</name>
</gene>
<keyword evidence="1" id="KW-0812">Transmembrane</keyword>
<feature type="transmembrane region" description="Helical" evidence="1">
    <location>
        <begin position="20"/>
        <end position="42"/>
    </location>
</feature>
<evidence type="ECO:0008006" key="4">
    <source>
        <dbReference type="Google" id="ProtNLM"/>
    </source>
</evidence>
<organism evidence="2 3">
    <name type="scientific">Cinchona calisaya</name>
    <dbReference type="NCBI Taxonomy" id="153742"/>
    <lineage>
        <taxon>Eukaryota</taxon>
        <taxon>Viridiplantae</taxon>
        <taxon>Streptophyta</taxon>
        <taxon>Embryophyta</taxon>
        <taxon>Tracheophyta</taxon>
        <taxon>Spermatophyta</taxon>
        <taxon>Magnoliopsida</taxon>
        <taxon>eudicotyledons</taxon>
        <taxon>Gunneridae</taxon>
        <taxon>Pentapetalae</taxon>
        <taxon>asterids</taxon>
        <taxon>lamiids</taxon>
        <taxon>Gentianales</taxon>
        <taxon>Rubiaceae</taxon>
        <taxon>Cinchonoideae</taxon>
        <taxon>Cinchoneae</taxon>
        <taxon>Cinchona</taxon>
    </lineage>
</organism>
<dbReference type="AlphaFoldDB" id="A0ABD3A609"/>
<name>A0ABD3A609_9GENT</name>
<dbReference type="PANTHER" id="PTHR33237">
    <property type="entry name" value="F2P16.13 PROTEIN-RELATED"/>
    <property type="match status" value="1"/>
</dbReference>
<keyword evidence="1" id="KW-1133">Transmembrane helix</keyword>
<protein>
    <recommendedName>
        <fullName evidence="4">Transmembrane protein</fullName>
    </recommendedName>
</protein>
<evidence type="ECO:0000256" key="1">
    <source>
        <dbReference type="SAM" id="Phobius"/>
    </source>
</evidence>
<comment type="caution">
    <text evidence="2">The sequence shown here is derived from an EMBL/GenBank/DDBJ whole genome shotgun (WGS) entry which is preliminary data.</text>
</comment>